<keyword evidence="1" id="KW-0472">Membrane</keyword>
<evidence type="ECO:0008006" key="4">
    <source>
        <dbReference type="Google" id="ProtNLM"/>
    </source>
</evidence>
<keyword evidence="1" id="KW-1133">Transmembrane helix</keyword>
<gene>
    <name evidence="2" type="ORF">SAMN02745724_02334</name>
</gene>
<protein>
    <recommendedName>
        <fullName evidence="4">Phospholipase_D-nuclease N-terminal</fullName>
    </recommendedName>
</protein>
<evidence type="ECO:0000256" key="1">
    <source>
        <dbReference type="SAM" id="Phobius"/>
    </source>
</evidence>
<feature type="transmembrane region" description="Helical" evidence="1">
    <location>
        <begin position="6"/>
        <end position="26"/>
    </location>
</feature>
<dbReference type="OrthoDB" id="5739727at2"/>
<feature type="transmembrane region" description="Helical" evidence="1">
    <location>
        <begin position="38"/>
        <end position="60"/>
    </location>
</feature>
<keyword evidence="1" id="KW-0812">Transmembrane</keyword>
<dbReference type="Proteomes" id="UP000198862">
    <property type="component" value="Unassembled WGS sequence"/>
</dbReference>
<dbReference type="AlphaFoldDB" id="A0A1I1LE15"/>
<dbReference type="RefSeq" id="WP_091983863.1">
    <property type="nucleotide sequence ID" value="NZ_FOLO01000016.1"/>
</dbReference>
<accession>A0A1I1LE15</accession>
<name>A0A1I1LE15_9GAMM</name>
<dbReference type="EMBL" id="FOLO01000016">
    <property type="protein sequence ID" value="SFC71259.1"/>
    <property type="molecule type" value="Genomic_DNA"/>
</dbReference>
<evidence type="ECO:0000313" key="3">
    <source>
        <dbReference type="Proteomes" id="UP000198862"/>
    </source>
</evidence>
<keyword evidence="3" id="KW-1185">Reference proteome</keyword>
<proteinExistence type="predicted"/>
<reference evidence="2 3" key="1">
    <citation type="submission" date="2016-10" db="EMBL/GenBank/DDBJ databases">
        <authorList>
            <person name="de Groot N.N."/>
        </authorList>
    </citation>
    <scope>NUCLEOTIDE SEQUENCE [LARGE SCALE GENOMIC DNA]</scope>
    <source>
        <strain evidence="2 3">DSM 6059</strain>
    </source>
</reference>
<sequence>MSINATLLGEFIVISLLIITSLSYYLGKRKTHTPFITCMIGLFLSVIPPLGLIYLAFLAFKNDLPKEDTLK</sequence>
<organism evidence="2 3">
    <name type="scientific">Pseudoalteromonas denitrificans DSM 6059</name>
    <dbReference type="NCBI Taxonomy" id="1123010"/>
    <lineage>
        <taxon>Bacteria</taxon>
        <taxon>Pseudomonadati</taxon>
        <taxon>Pseudomonadota</taxon>
        <taxon>Gammaproteobacteria</taxon>
        <taxon>Alteromonadales</taxon>
        <taxon>Pseudoalteromonadaceae</taxon>
        <taxon>Pseudoalteromonas</taxon>
    </lineage>
</organism>
<dbReference type="STRING" id="1123010.SAMN02745724_02334"/>
<evidence type="ECO:0000313" key="2">
    <source>
        <dbReference type="EMBL" id="SFC71259.1"/>
    </source>
</evidence>